<dbReference type="AlphaFoldDB" id="A0A8H7T5X6"/>
<evidence type="ECO:0000313" key="2">
    <source>
        <dbReference type="EMBL" id="KAG4413075.1"/>
    </source>
</evidence>
<feature type="compositionally biased region" description="Basic and acidic residues" evidence="1">
    <location>
        <begin position="1"/>
        <end position="13"/>
    </location>
</feature>
<feature type="region of interest" description="Disordered" evidence="1">
    <location>
        <begin position="54"/>
        <end position="157"/>
    </location>
</feature>
<feature type="compositionally biased region" description="Polar residues" evidence="1">
    <location>
        <begin position="135"/>
        <end position="144"/>
    </location>
</feature>
<dbReference type="OrthoDB" id="10601654at2759"/>
<comment type="caution">
    <text evidence="2">The sequence shown here is derived from an EMBL/GenBank/DDBJ whole genome shotgun (WGS) entry which is preliminary data.</text>
</comment>
<gene>
    <name evidence="2" type="ORF">IFR04_013797</name>
</gene>
<keyword evidence="3" id="KW-1185">Reference proteome</keyword>
<feature type="region of interest" description="Disordered" evidence="1">
    <location>
        <begin position="1"/>
        <end position="40"/>
    </location>
</feature>
<organism evidence="2 3">
    <name type="scientific">Cadophora malorum</name>
    <dbReference type="NCBI Taxonomy" id="108018"/>
    <lineage>
        <taxon>Eukaryota</taxon>
        <taxon>Fungi</taxon>
        <taxon>Dikarya</taxon>
        <taxon>Ascomycota</taxon>
        <taxon>Pezizomycotina</taxon>
        <taxon>Leotiomycetes</taxon>
        <taxon>Helotiales</taxon>
        <taxon>Ploettnerulaceae</taxon>
        <taxon>Cadophora</taxon>
    </lineage>
</organism>
<feature type="compositionally biased region" description="Polar residues" evidence="1">
    <location>
        <begin position="54"/>
        <end position="77"/>
    </location>
</feature>
<protein>
    <submittedName>
        <fullName evidence="2">Uncharacterized protein</fullName>
    </submittedName>
</protein>
<reference evidence="2" key="1">
    <citation type="submission" date="2021-02" db="EMBL/GenBank/DDBJ databases">
        <title>Genome sequence Cadophora malorum strain M34.</title>
        <authorList>
            <person name="Stefanovic E."/>
            <person name="Vu D."/>
            <person name="Scully C."/>
            <person name="Dijksterhuis J."/>
            <person name="Roader J."/>
            <person name="Houbraken J."/>
        </authorList>
    </citation>
    <scope>NUCLEOTIDE SEQUENCE</scope>
    <source>
        <strain evidence="2">M34</strain>
    </source>
</reference>
<evidence type="ECO:0000313" key="3">
    <source>
        <dbReference type="Proteomes" id="UP000664132"/>
    </source>
</evidence>
<proteinExistence type="predicted"/>
<feature type="compositionally biased region" description="Basic residues" evidence="1">
    <location>
        <begin position="78"/>
        <end position="97"/>
    </location>
</feature>
<accession>A0A8H7T5X6</accession>
<sequence length="157" mass="17409">MAPRKYARDDRHIKQTCRRAFEAPPQRKRASSVPAIGSRKPFHDHATLCSICSTSGTSTPSSKATTEHNCQPTVSRNTTKKSKTVIRRKNKDSRRLKGSQGKLEMELTKLMGEVSLKSMGPEGANKPRYERIKGSHQSASQGSNGEIEKDEKGQSIQ</sequence>
<name>A0A8H7T5X6_9HELO</name>
<evidence type="ECO:0000256" key="1">
    <source>
        <dbReference type="SAM" id="MobiDB-lite"/>
    </source>
</evidence>
<dbReference type="EMBL" id="JAFJYH010000335">
    <property type="protein sequence ID" value="KAG4413075.1"/>
    <property type="molecule type" value="Genomic_DNA"/>
</dbReference>
<dbReference type="Proteomes" id="UP000664132">
    <property type="component" value="Unassembled WGS sequence"/>
</dbReference>
<feature type="compositionally biased region" description="Basic and acidic residues" evidence="1">
    <location>
        <begin position="146"/>
        <end position="157"/>
    </location>
</feature>